<evidence type="ECO:0000256" key="6">
    <source>
        <dbReference type="ARBA" id="ARBA00023136"/>
    </source>
</evidence>
<evidence type="ECO:0000256" key="9">
    <source>
        <dbReference type="ARBA" id="ARBA00023286"/>
    </source>
</evidence>
<protein>
    <recommendedName>
        <fullName evidence="14">Ionotropic glutamate receptor C-terminal domain-containing protein</fullName>
    </recommendedName>
</protein>
<evidence type="ECO:0000256" key="13">
    <source>
        <dbReference type="SAM" id="SignalP"/>
    </source>
</evidence>
<evidence type="ECO:0000256" key="2">
    <source>
        <dbReference type="ARBA" id="ARBA00022448"/>
    </source>
</evidence>
<evidence type="ECO:0000256" key="10">
    <source>
        <dbReference type="ARBA" id="ARBA00023303"/>
    </source>
</evidence>
<sequence>MRHVVALPLALWVWVIFHGSVLCQRPAVVNIGAVFTFDSVIGRPAKVAMKVAVSDVNSDPRILNGTELNLIMGDAKCSVFMGCIAAFQVLERQVLAIIGPQSSSIAHMISQIANGLQVPQISYAATDPTLSALQFPFFLRTTHSDSYQMAAMADLIDYYGWKEVIVIFVDDDYGRNGMAALDDELEKRGSKISYKLPLPTEFNVRDFTEMLNKSKLIGPRVYVVHVNPDPSFRIFSIAQKLQMMTRGYVWFATDWLCATLDSFSPMNQTSLRFLQGVVGLRQHIPQSRKKDAFVSQWRKMQKKGLVSSGLNTYGLYAYDTVWAVAYAIDKFLKENGNMSFSESDKLHDMRATQFGKLEVFENGNFLREQLLQINFTGLTGRIQFDPERNVMNGSYDVINIVHTEIRGVGYWSNYSGLSVLPPEDLKGEQNRNSLLDQKLRIVTWPGGITEKPRGWEIAANERPLRLGIPKRTSFVDFVTELNTSHKVQGYCIDVFNAALKLVPYNVPHTFIPFGDGRSNPHYDELVQKVADDVFDGVVGDVAIVTNRTRIVDFTQPYAATAAFVMIAVVIWILEHRVNDDFRGPPKRQLITMFLFSFSTLFKTNQEDTRSTLGRIVMVVWLFLLMVITSSYTASLTSILTVQQLSSPITGIDSLIASDLPIGYQVGSFAFSYLRDSLYVHQSRLVSLGSPEAYEMALRKGPKGGGVAAIVDELPYVELFLEKQKDFGVFGQTFTKSGWGFAFQKDSPLAADLSTAILRLSETGTLQKIHENWFCKMGCPGWRRRKSEPNQLHMISFWGLYLLCGSITLIALLVFLLRTIRQFARYKRKKPIQIGDSPSVSSNTRCSQVIYNFFDFIDEKEEAIKKMFKQQENPQPQFGLLSVECRIVREALSIYGVDAILGLLSFSSQCWAQNASVSSSAANVVNIGAVFTLNSFIGRAAQPAILAAIDDVNSDSSILEGRKLNVIFQDTNCSGFLGTVEALQLMEKDVVAIIGPQSSGIAHVMSHVVNEFHIPLLSFGATDPTLSALQFPYFLRTTQSDYYQMYAIADLVDFFEWREVIAIFVDDDYGRNGISVLGDALAKKRAKISYKAAFTPGATKNEISDLLAGVNLMESRVFVVHVNPDSGLYIFSVAKVLGMLNNGYVWIATDWLPSVLDSSETVDPDQMNQLQGVVALRHHIPDSDRKKSFTSRWNKLKNKGISGLNSYAFYAYDSVSLVAHALDVFFKEGGNISFSSDPKLHDTNGSKLQLSTLHTFDGGQKLLQTLITTNFTGLSGQIQFDLEKNLIHPAYDVLNIGGTGFRRIGYWSNYSGLSVITPEILYTRPPNTSSSNHHLYSVIWPGEITAKPRGWVFPNNGKPLRIGVPDRVSFKDFVARDKGPLGVRGYCIDIFEAAVNLLPYAVPHTYMLYGNGLRNPSYDDLVSQVVGNKFDAAVGDITIVTNRTRIVDFTQPFMESGLVIVATVKETKSSPWAFLKPFTVQMWCVTGAFFIFVGAVVWILEHRINQEFRGPPSQQLITIFWFSFSTMFFSHRENTVSTLGRLVLIIWLFVVLIINSSYTASLTSILTVQQLTSRIEGIDSLISSNDKIGVQDGSFAWNYLIEELNIPVSRLVHLKDQEEYADALRLGPKEGGVAAIVDELPYIQVFLAKLNCAFRIVGQEFTKSGWGFAFQRDSPLAVDLSTAILQLSENGELQRIHDKWLSNKECSSQLSQVDENRLSLSSFWGLFLISGIACFVALTVFFFRTFCQYRRYGPEEKEEDDNEIDSPRRPPRPGCLVFIDKKEEEIKEALKRKDSKQRASNSTP</sequence>
<feature type="signal peptide" evidence="13">
    <location>
        <begin position="1"/>
        <end position="23"/>
    </location>
</feature>
<feature type="region of interest" description="Disordered" evidence="11">
    <location>
        <begin position="1755"/>
        <end position="1774"/>
    </location>
</feature>
<evidence type="ECO:0000256" key="4">
    <source>
        <dbReference type="ARBA" id="ARBA00022989"/>
    </source>
</evidence>
<dbReference type="PANTHER" id="PTHR18966">
    <property type="entry name" value="IONOTROPIC GLUTAMATE RECEPTOR"/>
    <property type="match status" value="1"/>
</dbReference>
<gene>
    <name evidence="15" type="ORF">VitviT2T_017910</name>
</gene>
<dbReference type="Gene3D" id="3.40.190.10">
    <property type="entry name" value="Periplasmic binding protein-like II"/>
    <property type="match status" value="4"/>
</dbReference>
<dbReference type="Gene3D" id="1.10.287.70">
    <property type="match status" value="1"/>
</dbReference>
<dbReference type="InterPro" id="IPR001320">
    <property type="entry name" value="Iontro_rcpt_C"/>
</dbReference>
<dbReference type="CDD" id="cd13686">
    <property type="entry name" value="GluR_Plant"/>
    <property type="match status" value="2"/>
</dbReference>
<evidence type="ECO:0000256" key="11">
    <source>
        <dbReference type="SAM" id="MobiDB-lite"/>
    </source>
</evidence>
<keyword evidence="5" id="KW-0406">Ion transport</keyword>
<reference evidence="15 16" key="1">
    <citation type="journal article" date="2023" name="Hortic Res">
        <title>The complete reference genome for grapevine (Vitis vinifera L.) genetics and breeding.</title>
        <authorList>
            <person name="Shi X."/>
            <person name="Cao S."/>
            <person name="Wang X."/>
            <person name="Huang S."/>
            <person name="Wang Y."/>
            <person name="Liu Z."/>
            <person name="Liu W."/>
            <person name="Leng X."/>
            <person name="Peng Y."/>
            <person name="Wang N."/>
            <person name="Wang Y."/>
            <person name="Ma Z."/>
            <person name="Xu X."/>
            <person name="Zhang F."/>
            <person name="Xue H."/>
            <person name="Zhong H."/>
            <person name="Wang Y."/>
            <person name="Zhang K."/>
            <person name="Velt A."/>
            <person name="Avia K."/>
            <person name="Holtgrawe D."/>
            <person name="Grimplet J."/>
            <person name="Matus J.T."/>
            <person name="Ware D."/>
            <person name="Wu X."/>
            <person name="Wang H."/>
            <person name="Liu C."/>
            <person name="Fang Y."/>
            <person name="Rustenholz C."/>
            <person name="Cheng Z."/>
            <person name="Xiao H."/>
            <person name="Zhou Y."/>
        </authorList>
    </citation>
    <scope>NUCLEOTIDE SEQUENCE [LARGE SCALE GENOMIC DNA]</scope>
    <source>
        <strain evidence="16">cv. Pinot noir / PN40024</strain>
        <tissue evidence="15">Leaf</tissue>
    </source>
</reference>
<keyword evidence="7" id="KW-0675">Receptor</keyword>
<dbReference type="InterPro" id="IPR028082">
    <property type="entry name" value="Peripla_BP_I"/>
</dbReference>
<evidence type="ECO:0000256" key="5">
    <source>
        <dbReference type="ARBA" id="ARBA00023065"/>
    </source>
</evidence>
<evidence type="ECO:0000256" key="1">
    <source>
        <dbReference type="ARBA" id="ARBA00004141"/>
    </source>
</evidence>
<feature type="chain" id="PRO_5045859226" description="Ionotropic glutamate receptor C-terminal domain-containing protein" evidence="13">
    <location>
        <begin position="24"/>
        <end position="1803"/>
    </location>
</feature>
<dbReference type="Proteomes" id="UP001227230">
    <property type="component" value="Chromosome 12"/>
</dbReference>
<organism evidence="15 16">
    <name type="scientific">Vitis vinifera</name>
    <name type="common">Grape</name>
    <dbReference type="NCBI Taxonomy" id="29760"/>
    <lineage>
        <taxon>Eukaryota</taxon>
        <taxon>Viridiplantae</taxon>
        <taxon>Streptophyta</taxon>
        <taxon>Embryophyta</taxon>
        <taxon>Tracheophyta</taxon>
        <taxon>Spermatophyta</taxon>
        <taxon>Magnoliopsida</taxon>
        <taxon>eudicotyledons</taxon>
        <taxon>Gunneridae</taxon>
        <taxon>Pentapetalae</taxon>
        <taxon>rosids</taxon>
        <taxon>Vitales</taxon>
        <taxon>Vitaceae</taxon>
        <taxon>Viteae</taxon>
        <taxon>Vitis</taxon>
    </lineage>
</organism>
<dbReference type="Pfam" id="PF10613">
    <property type="entry name" value="Lig_chan-Glu_bd"/>
    <property type="match status" value="1"/>
</dbReference>
<comment type="subcellular location">
    <subcellularLocation>
        <location evidence="1">Membrane</location>
        <topology evidence="1">Multi-pass membrane protein</topology>
    </subcellularLocation>
</comment>
<dbReference type="SMART" id="SM00079">
    <property type="entry name" value="PBPe"/>
    <property type="match status" value="2"/>
</dbReference>
<evidence type="ECO:0000256" key="12">
    <source>
        <dbReference type="SAM" id="Phobius"/>
    </source>
</evidence>
<keyword evidence="8" id="KW-0325">Glycoprotein</keyword>
<dbReference type="PRINTS" id="PR01176">
    <property type="entry name" value="GABABRECEPTR"/>
</dbReference>
<feature type="domain" description="Ionotropic glutamate receptor C-terminal" evidence="14">
    <location>
        <begin position="1360"/>
        <end position="1702"/>
    </location>
</feature>
<name>A0ABY9CWB2_VITVI</name>
<evidence type="ECO:0000256" key="7">
    <source>
        <dbReference type="ARBA" id="ARBA00023170"/>
    </source>
</evidence>
<feature type="domain" description="Ionotropic glutamate receptor C-terminal" evidence="14">
    <location>
        <begin position="465"/>
        <end position="775"/>
    </location>
</feature>
<dbReference type="EMBL" id="CP126659">
    <property type="protein sequence ID" value="WJZ99466.1"/>
    <property type="molecule type" value="Genomic_DNA"/>
</dbReference>
<feature type="transmembrane region" description="Helical" evidence="12">
    <location>
        <begin position="556"/>
        <end position="573"/>
    </location>
</feature>
<dbReference type="Gene3D" id="3.40.50.2300">
    <property type="match status" value="4"/>
</dbReference>
<dbReference type="InterPro" id="IPR015683">
    <property type="entry name" value="Ionotropic_Glu_rcpt"/>
</dbReference>
<keyword evidence="16" id="KW-1185">Reference proteome</keyword>
<proteinExistence type="predicted"/>
<feature type="transmembrane region" description="Helical" evidence="12">
    <location>
        <begin position="1541"/>
        <end position="1565"/>
    </location>
</feature>
<feature type="transmembrane region" description="Helical" evidence="12">
    <location>
        <begin position="612"/>
        <end position="633"/>
    </location>
</feature>
<evidence type="ECO:0000259" key="14">
    <source>
        <dbReference type="SMART" id="SM00079"/>
    </source>
</evidence>
<evidence type="ECO:0000313" key="15">
    <source>
        <dbReference type="EMBL" id="WJZ99466.1"/>
    </source>
</evidence>
<dbReference type="CDD" id="cd19990">
    <property type="entry name" value="PBP1_GABAb_receptor_plant"/>
    <property type="match status" value="2"/>
</dbReference>
<dbReference type="InterPro" id="IPR001828">
    <property type="entry name" value="ANF_lig-bd_rcpt"/>
</dbReference>
<dbReference type="SUPFAM" id="SSF53850">
    <property type="entry name" value="Periplasmic binding protein-like II"/>
    <property type="match status" value="2"/>
</dbReference>
<dbReference type="InterPro" id="IPR044440">
    <property type="entry name" value="GABAb_receptor_plant_PBP1"/>
</dbReference>
<keyword evidence="4 12" id="KW-1133">Transmembrane helix</keyword>
<dbReference type="Pfam" id="PF00060">
    <property type="entry name" value="Lig_chan"/>
    <property type="match status" value="2"/>
</dbReference>
<feature type="transmembrane region" description="Helical" evidence="12">
    <location>
        <begin position="794"/>
        <end position="819"/>
    </location>
</feature>
<evidence type="ECO:0000313" key="16">
    <source>
        <dbReference type="Proteomes" id="UP001227230"/>
    </source>
</evidence>
<dbReference type="SUPFAM" id="SSF53822">
    <property type="entry name" value="Periplasmic binding protein-like I"/>
    <property type="match status" value="2"/>
</dbReference>
<keyword evidence="6 12" id="KW-0472">Membrane</keyword>
<keyword evidence="3 12" id="KW-0812">Transmembrane</keyword>
<keyword evidence="9" id="KW-1071">Ligand-gated ion channel</keyword>
<keyword evidence="10" id="KW-0407">Ion channel</keyword>
<accession>A0ABY9CWB2</accession>
<evidence type="ECO:0000256" key="8">
    <source>
        <dbReference type="ARBA" id="ARBA00023180"/>
    </source>
</evidence>
<keyword evidence="13" id="KW-0732">Signal</keyword>
<dbReference type="Pfam" id="PF01094">
    <property type="entry name" value="ANF_receptor"/>
    <property type="match status" value="2"/>
</dbReference>
<evidence type="ECO:0000256" key="3">
    <source>
        <dbReference type="ARBA" id="ARBA00022692"/>
    </source>
</evidence>
<feature type="transmembrane region" description="Helical" evidence="12">
    <location>
        <begin position="1477"/>
        <end position="1499"/>
    </location>
</feature>
<feature type="transmembrane region" description="Helical" evidence="12">
    <location>
        <begin position="1722"/>
        <end position="1742"/>
    </location>
</feature>
<dbReference type="InterPro" id="IPR019594">
    <property type="entry name" value="Glu/Gly-bd"/>
</dbReference>
<keyword evidence="2" id="KW-0813">Transport</keyword>